<evidence type="ECO:0000313" key="2">
    <source>
        <dbReference type="EMBL" id="MEV5509877.1"/>
    </source>
</evidence>
<proteinExistence type="predicted"/>
<dbReference type="Proteomes" id="UP001552594">
    <property type="component" value="Unassembled WGS sequence"/>
</dbReference>
<dbReference type="Pfam" id="PF09844">
    <property type="entry name" value="DUF2071"/>
    <property type="match status" value="1"/>
</dbReference>
<protein>
    <submittedName>
        <fullName evidence="2">DUF2071 domain-containing protein</fullName>
    </submittedName>
</protein>
<sequence>MVSRTAEQRVRLPLLKARWLTQSFVHWPYEPAAVQRLLPRGVTAGTHDGAAWVGLTPFAMTAVRPAGLPPTPYAFPETAMGPRAPCGRLPWRTSPGRCGTPPSRSCARR</sequence>
<dbReference type="RefSeq" id="WP_338323724.1">
    <property type="nucleotide sequence ID" value="NZ_JBFAUK010000025.1"/>
</dbReference>
<dbReference type="InterPro" id="IPR018644">
    <property type="entry name" value="DUF2071"/>
</dbReference>
<organism evidence="2 3">
    <name type="scientific">Streptomyces orinoci</name>
    <name type="common">Streptoverticillium orinoci</name>
    <dbReference type="NCBI Taxonomy" id="67339"/>
    <lineage>
        <taxon>Bacteria</taxon>
        <taxon>Bacillati</taxon>
        <taxon>Actinomycetota</taxon>
        <taxon>Actinomycetes</taxon>
        <taxon>Kitasatosporales</taxon>
        <taxon>Streptomycetaceae</taxon>
        <taxon>Streptomyces</taxon>
    </lineage>
</organism>
<dbReference type="PANTHER" id="PTHR39186:SF1">
    <property type="entry name" value="DUF2071 DOMAIN-CONTAINING PROTEIN"/>
    <property type="match status" value="1"/>
</dbReference>
<evidence type="ECO:0000313" key="3">
    <source>
        <dbReference type="Proteomes" id="UP001552594"/>
    </source>
</evidence>
<dbReference type="PANTHER" id="PTHR39186">
    <property type="entry name" value="DUF2071 FAMILY PROTEIN"/>
    <property type="match status" value="1"/>
</dbReference>
<keyword evidence="3" id="KW-1185">Reference proteome</keyword>
<evidence type="ECO:0000256" key="1">
    <source>
        <dbReference type="SAM" id="MobiDB-lite"/>
    </source>
</evidence>
<comment type="caution">
    <text evidence="2">The sequence shown here is derived from an EMBL/GenBank/DDBJ whole genome shotgun (WGS) entry which is preliminary data.</text>
</comment>
<feature type="region of interest" description="Disordered" evidence="1">
    <location>
        <begin position="86"/>
        <end position="109"/>
    </location>
</feature>
<reference evidence="2 3" key="1">
    <citation type="submission" date="2024-06" db="EMBL/GenBank/DDBJ databases">
        <title>The Natural Products Discovery Center: Release of the First 8490 Sequenced Strains for Exploring Actinobacteria Biosynthetic Diversity.</title>
        <authorList>
            <person name="Kalkreuter E."/>
            <person name="Kautsar S.A."/>
            <person name="Yang D."/>
            <person name="Bader C.D."/>
            <person name="Teijaro C.N."/>
            <person name="Fluegel L."/>
            <person name="Davis C.M."/>
            <person name="Simpson J.R."/>
            <person name="Lauterbach L."/>
            <person name="Steele A.D."/>
            <person name="Gui C."/>
            <person name="Meng S."/>
            <person name="Li G."/>
            <person name="Viehrig K."/>
            <person name="Ye F."/>
            <person name="Su P."/>
            <person name="Kiefer A.F."/>
            <person name="Nichols A."/>
            <person name="Cepeda A.J."/>
            <person name="Yan W."/>
            <person name="Fan B."/>
            <person name="Jiang Y."/>
            <person name="Adhikari A."/>
            <person name="Zheng C.-J."/>
            <person name="Schuster L."/>
            <person name="Cowan T.M."/>
            <person name="Smanski M.J."/>
            <person name="Chevrette M.G."/>
            <person name="De Carvalho L.P.S."/>
            <person name="Shen B."/>
        </authorList>
    </citation>
    <scope>NUCLEOTIDE SEQUENCE [LARGE SCALE GENOMIC DNA]</scope>
    <source>
        <strain evidence="2 3">NPDC052347</strain>
    </source>
</reference>
<dbReference type="EMBL" id="JBFAUK010000025">
    <property type="protein sequence ID" value="MEV5509877.1"/>
    <property type="molecule type" value="Genomic_DNA"/>
</dbReference>
<name>A0ABV3K5E0_STRON</name>
<accession>A0ABV3K5E0</accession>
<gene>
    <name evidence="2" type="ORF">AB0L16_26145</name>
</gene>